<dbReference type="GO" id="GO:0006284">
    <property type="term" value="P:base-excision repair"/>
    <property type="evidence" value="ECO:0007669"/>
    <property type="project" value="InterPro"/>
</dbReference>
<organism evidence="6">
    <name type="scientific">Sporolactobacillus sp. Y61</name>
    <dbReference type="NCBI Taxonomy" id="3160863"/>
    <lineage>
        <taxon>Bacteria</taxon>
        <taxon>Bacillati</taxon>
        <taxon>Bacillota</taxon>
        <taxon>Bacilli</taxon>
        <taxon>Bacillales</taxon>
        <taxon>Sporolactobacillaceae</taxon>
        <taxon>Sporolactobacillus</taxon>
    </lineage>
</organism>
<accession>A0AAU8IHM4</accession>
<evidence type="ECO:0000256" key="2">
    <source>
        <dbReference type="ARBA" id="ARBA00022763"/>
    </source>
</evidence>
<dbReference type="InterPro" id="IPR036995">
    <property type="entry name" value="MPG_sf"/>
</dbReference>
<dbReference type="InterPro" id="IPR003180">
    <property type="entry name" value="MPG"/>
</dbReference>
<name>A0AAU8IHM4_9BACL</name>
<protein>
    <recommendedName>
        <fullName evidence="5">Putative 3-methyladenine DNA glycosylase</fullName>
        <ecNumber evidence="5">3.2.2.-</ecNumber>
    </recommendedName>
</protein>
<dbReference type="InterPro" id="IPR011034">
    <property type="entry name" value="Formyl_transferase-like_C_sf"/>
</dbReference>
<reference evidence="6" key="1">
    <citation type="submission" date="2024-06" db="EMBL/GenBank/DDBJ databases">
        <authorList>
            <person name="Fan A."/>
            <person name="Zhang F.Y."/>
            <person name="Zhang L."/>
        </authorList>
    </citation>
    <scope>NUCLEOTIDE SEQUENCE</scope>
    <source>
        <strain evidence="6">Y61</strain>
    </source>
</reference>
<comment type="similarity">
    <text evidence="1 5">Belongs to the DNA glycosylase MPG family.</text>
</comment>
<dbReference type="Pfam" id="PF02245">
    <property type="entry name" value="Pur_DNA_glyco"/>
    <property type="match status" value="1"/>
</dbReference>
<gene>
    <name evidence="6" type="ORF">ABNN70_02675</name>
</gene>
<dbReference type="CDD" id="cd00540">
    <property type="entry name" value="AAG"/>
    <property type="match status" value="1"/>
</dbReference>
<evidence type="ECO:0000313" key="6">
    <source>
        <dbReference type="EMBL" id="XCJ17450.1"/>
    </source>
</evidence>
<dbReference type="PANTHER" id="PTHR10429">
    <property type="entry name" value="DNA-3-METHYLADENINE GLYCOSYLASE"/>
    <property type="match status" value="1"/>
</dbReference>
<sequence length="220" mass="24288">MVEHHMHSWSDFFNHRPTEEIARSILGKRLIYCSSQGFLSGFIVETEAYLGENDSTAHAYKGRRTAANEALYGPAGIIYIFMLRGYPMLNVITQDRGVPQGILIRAVEPEKGMDIMEKNRGKGGFGLTSGPGKLTTAYGICDKSLNLVPMADSPLYIELEGGRAPKEIAASARIGVSRRGGSTFDPFRFFVKGNPYVSGMKKSQMDLITYGWRTKPGNPQ</sequence>
<keyword evidence="3 5" id="KW-0378">Hydrolase</keyword>
<dbReference type="SUPFAM" id="SSF50486">
    <property type="entry name" value="FMT C-terminal domain-like"/>
    <property type="match status" value="1"/>
</dbReference>
<dbReference type="EC" id="3.2.2.-" evidence="5"/>
<dbReference type="RefSeq" id="WP_353948695.1">
    <property type="nucleotide sequence ID" value="NZ_CP159510.1"/>
</dbReference>
<dbReference type="EMBL" id="CP159510">
    <property type="protein sequence ID" value="XCJ17450.1"/>
    <property type="molecule type" value="Genomic_DNA"/>
</dbReference>
<dbReference type="AlphaFoldDB" id="A0AAU8IHM4"/>
<evidence type="ECO:0000256" key="4">
    <source>
        <dbReference type="ARBA" id="ARBA00023204"/>
    </source>
</evidence>
<dbReference type="PANTHER" id="PTHR10429:SF0">
    <property type="entry name" value="DNA-3-METHYLADENINE GLYCOSYLASE"/>
    <property type="match status" value="1"/>
</dbReference>
<proteinExistence type="inferred from homology"/>
<dbReference type="HAMAP" id="MF_00527">
    <property type="entry name" value="3MGH"/>
    <property type="match status" value="1"/>
</dbReference>
<dbReference type="NCBIfam" id="TIGR00567">
    <property type="entry name" value="3mg"/>
    <property type="match status" value="1"/>
</dbReference>
<evidence type="ECO:0000256" key="1">
    <source>
        <dbReference type="ARBA" id="ARBA00009232"/>
    </source>
</evidence>
<dbReference type="GO" id="GO:0003677">
    <property type="term" value="F:DNA binding"/>
    <property type="evidence" value="ECO:0007669"/>
    <property type="project" value="InterPro"/>
</dbReference>
<keyword evidence="4 5" id="KW-0234">DNA repair</keyword>
<dbReference type="Gene3D" id="3.10.300.10">
    <property type="entry name" value="Methylpurine-DNA glycosylase (MPG)"/>
    <property type="match status" value="1"/>
</dbReference>
<evidence type="ECO:0000256" key="5">
    <source>
        <dbReference type="HAMAP-Rule" id="MF_00527"/>
    </source>
</evidence>
<dbReference type="GO" id="GO:0003905">
    <property type="term" value="F:alkylbase DNA N-glycosylase activity"/>
    <property type="evidence" value="ECO:0007669"/>
    <property type="project" value="InterPro"/>
</dbReference>
<evidence type="ECO:0000256" key="3">
    <source>
        <dbReference type="ARBA" id="ARBA00022801"/>
    </source>
</evidence>
<keyword evidence="2 5" id="KW-0227">DNA damage</keyword>